<dbReference type="PANTHER" id="PTHR10894">
    <property type="entry name" value="NUCLEOLAR PROTEIN 5 NUCLEOLAR PROTEIN NOP5 NOP58"/>
    <property type="match status" value="1"/>
</dbReference>
<dbReference type="Gene3D" id="1.10.246.90">
    <property type="entry name" value="Nop domain"/>
    <property type="match status" value="1"/>
</dbReference>
<dbReference type="FunFam" id="1.10.287.4070:FF:000001">
    <property type="entry name" value="Probable Nucleolar protein 58"/>
    <property type="match status" value="1"/>
</dbReference>
<dbReference type="SUPFAM" id="SSF89124">
    <property type="entry name" value="Nop domain"/>
    <property type="match status" value="1"/>
</dbReference>
<dbReference type="Pfam" id="PF08156">
    <property type="entry name" value="NOP5NT"/>
    <property type="match status" value="1"/>
</dbReference>
<dbReference type="FunFam" id="1.10.246.90:FF:000004">
    <property type="entry name" value="Nucleolar protein 58"/>
    <property type="match status" value="1"/>
</dbReference>
<dbReference type="SMART" id="SM00931">
    <property type="entry name" value="NOSIC"/>
    <property type="match status" value="1"/>
</dbReference>
<evidence type="ECO:0000256" key="3">
    <source>
        <dbReference type="ARBA" id="ARBA00022517"/>
    </source>
</evidence>
<evidence type="ECO:0000256" key="1">
    <source>
        <dbReference type="ARBA" id="ARBA00004604"/>
    </source>
</evidence>
<feature type="region of interest" description="Disordered" evidence="5">
    <location>
        <begin position="437"/>
        <end position="498"/>
    </location>
</feature>
<dbReference type="GO" id="GO:0042254">
    <property type="term" value="P:ribosome biogenesis"/>
    <property type="evidence" value="ECO:0007669"/>
    <property type="project" value="UniProtKB-KW"/>
</dbReference>
<dbReference type="Gene3D" id="1.10.287.4070">
    <property type="match status" value="1"/>
</dbReference>
<feature type="compositionally biased region" description="Basic residues" evidence="5">
    <location>
        <begin position="464"/>
        <end position="474"/>
    </location>
</feature>
<dbReference type="OrthoDB" id="6780543at2759"/>
<dbReference type="Pfam" id="PF01798">
    <property type="entry name" value="Nop"/>
    <property type="match status" value="1"/>
</dbReference>
<evidence type="ECO:0000256" key="4">
    <source>
        <dbReference type="ARBA" id="ARBA00023242"/>
    </source>
</evidence>
<dbReference type="InterPro" id="IPR036070">
    <property type="entry name" value="Nop_dom_sf"/>
</dbReference>
<dbReference type="InterPro" id="IPR042239">
    <property type="entry name" value="Nop_C"/>
</dbReference>
<dbReference type="AlphaFoldDB" id="A0A8J2SD30"/>
<gene>
    <name evidence="7" type="ORF">PECAL_2P25550</name>
</gene>
<name>A0A8J2SD30_9STRA</name>
<dbReference type="InterPro" id="IPR045056">
    <property type="entry name" value="Nop56/Nop58"/>
</dbReference>
<protein>
    <recommendedName>
        <fullName evidence="6">Nop domain-containing protein</fullName>
    </recommendedName>
</protein>
<keyword evidence="8" id="KW-1185">Reference proteome</keyword>
<evidence type="ECO:0000256" key="2">
    <source>
        <dbReference type="ARBA" id="ARBA00009211"/>
    </source>
</evidence>
<keyword evidence="3" id="KW-0690">Ribosome biogenesis</keyword>
<proteinExistence type="inferred from homology"/>
<dbReference type="InterPro" id="IPR012974">
    <property type="entry name" value="NOP58/56_N"/>
</dbReference>
<dbReference type="GO" id="GO:0031428">
    <property type="term" value="C:box C/D methylation guide snoRNP complex"/>
    <property type="evidence" value="ECO:0007669"/>
    <property type="project" value="InterPro"/>
</dbReference>
<dbReference type="GO" id="GO:0032040">
    <property type="term" value="C:small-subunit processome"/>
    <property type="evidence" value="ECO:0007669"/>
    <property type="project" value="InterPro"/>
</dbReference>
<dbReference type="PROSITE" id="PS51358">
    <property type="entry name" value="NOP"/>
    <property type="match status" value="1"/>
</dbReference>
<comment type="subcellular location">
    <subcellularLocation>
        <location evidence="1">Nucleus</location>
        <location evidence="1">Nucleolus</location>
    </subcellularLocation>
</comment>
<sequence length="498" mass="54240">MLLLFETAAGHALYELKHEDKLKKLDADKLASKLSEDPRKALSLKTFAPFRDTTEAVAAASDFVESKLNKQLKKFLKKQVPNGGVELGVADPKLGALIKEKLNIPCVASSFVNECLRGARSLAIDGDAPVADSHDVRAMQLGLSHSLSRYKLKFSPDKVDTMVVQAVGLLDDLDKEVNTYAMRVKEWYGWHFPEMARLVNDNVHYAELVRKVRDRTNFKNSRDVVTEILDDDETAAQTLLDTAEMSMGTEVDPSDMDHVVALADQVVELSAYRTRLADYLRARMQALAPNLTTLVGELVGARLVQHAGSIMNLAKQPASTVQILGAEKALFRALKTKHDTPKYGLIYHASLIGQAAPKNKGKIARVLAAKCSLAVRVDALGEGDDASLGIDARSKVEARLRQLEGGSVRASAPNGAPKKLIEVVQSGNGAAGYSAASDMVLEKKEKKKKKRDREELSPDEAAAKKARKAEKKARKLAEAAAAGGEGEKPKKKKKKSKD</sequence>
<feature type="compositionally biased region" description="Basic residues" evidence="5">
    <location>
        <begin position="489"/>
        <end position="498"/>
    </location>
</feature>
<evidence type="ECO:0000313" key="7">
    <source>
        <dbReference type="EMBL" id="CAH0369433.1"/>
    </source>
</evidence>
<dbReference type="GO" id="GO:0030515">
    <property type="term" value="F:snoRNA binding"/>
    <property type="evidence" value="ECO:0007669"/>
    <property type="project" value="InterPro"/>
</dbReference>
<evidence type="ECO:0000259" key="6">
    <source>
        <dbReference type="PROSITE" id="PS51358"/>
    </source>
</evidence>
<dbReference type="PANTHER" id="PTHR10894:SF1">
    <property type="entry name" value="NUCLEOLAR PROTEIN 58"/>
    <property type="match status" value="1"/>
</dbReference>
<evidence type="ECO:0000256" key="5">
    <source>
        <dbReference type="SAM" id="MobiDB-lite"/>
    </source>
</evidence>
<dbReference type="InterPro" id="IPR002687">
    <property type="entry name" value="Nop_dom"/>
</dbReference>
<organism evidence="7 8">
    <name type="scientific">Pelagomonas calceolata</name>
    <dbReference type="NCBI Taxonomy" id="35677"/>
    <lineage>
        <taxon>Eukaryota</taxon>
        <taxon>Sar</taxon>
        <taxon>Stramenopiles</taxon>
        <taxon>Ochrophyta</taxon>
        <taxon>Pelagophyceae</taxon>
        <taxon>Pelagomonadales</taxon>
        <taxon>Pelagomonadaceae</taxon>
        <taxon>Pelagomonas</taxon>
    </lineage>
</organism>
<reference evidence="7" key="1">
    <citation type="submission" date="2021-11" db="EMBL/GenBank/DDBJ databases">
        <authorList>
            <consortium name="Genoscope - CEA"/>
            <person name="William W."/>
        </authorList>
    </citation>
    <scope>NUCLEOTIDE SEQUENCE</scope>
</reference>
<feature type="domain" description="Nop" evidence="6">
    <location>
        <begin position="287"/>
        <end position="405"/>
    </location>
</feature>
<dbReference type="EMBL" id="CAKKNE010000002">
    <property type="protein sequence ID" value="CAH0369433.1"/>
    <property type="molecule type" value="Genomic_DNA"/>
</dbReference>
<evidence type="ECO:0000313" key="8">
    <source>
        <dbReference type="Proteomes" id="UP000789595"/>
    </source>
</evidence>
<comment type="similarity">
    <text evidence="2">Belongs to the NOP5/NOP56 family.</text>
</comment>
<dbReference type="Proteomes" id="UP000789595">
    <property type="component" value="Unassembled WGS sequence"/>
</dbReference>
<accession>A0A8J2SD30</accession>
<keyword evidence="4" id="KW-0539">Nucleus</keyword>
<comment type="caution">
    <text evidence="7">The sequence shown here is derived from an EMBL/GenBank/DDBJ whole genome shotgun (WGS) entry which is preliminary data.</text>
</comment>
<dbReference type="InterPro" id="IPR012976">
    <property type="entry name" value="NOSIC"/>
</dbReference>